<evidence type="ECO:0000259" key="16">
    <source>
        <dbReference type="Pfam" id="PF01326"/>
    </source>
</evidence>
<feature type="binding site" evidence="14">
    <location>
        <position position="795"/>
    </location>
    <ligand>
        <name>Mg(2+)</name>
        <dbReference type="ChEBI" id="CHEBI:18420"/>
    </ligand>
</feature>
<dbReference type="PROSITE" id="PS00370">
    <property type="entry name" value="PEP_ENZYMES_PHOS_SITE"/>
    <property type="match status" value="1"/>
</dbReference>
<evidence type="ECO:0000256" key="12">
    <source>
        <dbReference type="PIRSR" id="PIRSR000853-1"/>
    </source>
</evidence>
<dbReference type="NCBIfam" id="TIGR01828">
    <property type="entry name" value="pyru_phos_dikin"/>
    <property type="match status" value="1"/>
</dbReference>
<feature type="active site" description="Tele-phosphohistidine intermediate" evidence="12">
    <location>
        <position position="466"/>
    </location>
</feature>
<feature type="domain" description="PEP-utilising enzyme mobile" evidence="15">
    <location>
        <begin position="433"/>
        <end position="514"/>
    </location>
</feature>
<evidence type="ECO:0000256" key="2">
    <source>
        <dbReference type="ARBA" id="ARBA00007837"/>
    </source>
</evidence>
<dbReference type="InterPro" id="IPR002192">
    <property type="entry name" value="PPDK_AMP/ATP-bd"/>
</dbReference>
<dbReference type="EMBL" id="NJBO01000022">
    <property type="protein sequence ID" value="TKJ39877.1"/>
    <property type="molecule type" value="Genomic_DNA"/>
</dbReference>
<evidence type="ECO:0000256" key="8">
    <source>
        <dbReference type="ARBA" id="ARBA00022777"/>
    </source>
</evidence>
<dbReference type="SUPFAM" id="SSF51621">
    <property type="entry name" value="Phosphoenolpyruvate/pyruvate domain"/>
    <property type="match status" value="1"/>
</dbReference>
<dbReference type="PANTHER" id="PTHR22931:SF9">
    <property type="entry name" value="PYRUVATE, PHOSPHATE DIKINASE 1, CHLOROPLASTIC"/>
    <property type="match status" value="1"/>
</dbReference>
<gene>
    <name evidence="18" type="ORF">CEE36_10120</name>
</gene>
<evidence type="ECO:0000256" key="9">
    <source>
        <dbReference type="ARBA" id="ARBA00022840"/>
    </source>
</evidence>
<dbReference type="Gene3D" id="3.30.1490.20">
    <property type="entry name" value="ATP-grasp fold, A domain"/>
    <property type="match status" value="1"/>
</dbReference>
<keyword evidence="9" id="KW-0067">ATP-binding</keyword>
<evidence type="ECO:0000256" key="13">
    <source>
        <dbReference type="PIRSR" id="PIRSR000853-2"/>
    </source>
</evidence>
<evidence type="ECO:0000313" key="18">
    <source>
        <dbReference type="EMBL" id="TKJ39877.1"/>
    </source>
</evidence>
<dbReference type="InterPro" id="IPR036637">
    <property type="entry name" value="Phosphohistidine_dom_sf"/>
</dbReference>
<dbReference type="Gene3D" id="3.20.20.60">
    <property type="entry name" value="Phosphoenolpyruvate-binding domains"/>
    <property type="match status" value="1"/>
</dbReference>
<dbReference type="PANTHER" id="PTHR22931">
    <property type="entry name" value="PHOSPHOENOLPYRUVATE DIKINASE-RELATED"/>
    <property type="match status" value="1"/>
</dbReference>
<dbReference type="AlphaFoldDB" id="A0A532UYQ3"/>
<dbReference type="InterPro" id="IPR023151">
    <property type="entry name" value="PEP_util_CS"/>
</dbReference>
<evidence type="ECO:0000256" key="3">
    <source>
        <dbReference type="ARBA" id="ARBA00011994"/>
    </source>
</evidence>
<comment type="similarity">
    <text evidence="2 11">Belongs to the PEP-utilizing enzyme family.</text>
</comment>
<dbReference type="Pfam" id="PF01326">
    <property type="entry name" value="PPDK_N"/>
    <property type="match status" value="2"/>
</dbReference>
<name>A0A532UYQ3_UNCT6</name>
<feature type="binding site" evidence="13">
    <location>
        <position position="588"/>
    </location>
    <ligand>
        <name>substrate</name>
    </ligand>
</feature>
<dbReference type="Gene3D" id="1.20.80.30">
    <property type="match status" value="1"/>
</dbReference>
<reference evidence="18 19" key="1">
    <citation type="submission" date="2017-06" db="EMBL/GenBank/DDBJ databases">
        <title>Novel microbial phyla capable of carbon fixation and sulfur reduction in deep-sea sediments.</title>
        <authorList>
            <person name="Huang J."/>
            <person name="Baker B."/>
            <person name="Wang Y."/>
        </authorList>
    </citation>
    <scope>NUCLEOTIDE SEQUENCE [LARGE SCALE GENOMIC DNA]</scope>
    <source>
        <strain evidence="18">B3_TA06</strain>
    </source>
</reference>
<evidence type="ECO:0000256" key="6">
    <source>
        <dbReference type="ARBA" id="ARBA00022723"/>
    </source>
</evidence>
<feature type="binding site" evidence="14">
    <location>
        <position position="771"/>
    </location>
    <ligand>
        <name>Mg(2+)</name>
        <dbReference type="ChEBI" id="CHEBI:18420"/>
    </ligand>
</feature>
<dbReference type="InterPro" id="IPR008279">
    <property type="entry name" value="PEP-util_enz_mobile_dom"/>
</dbReference>
<feature type="binding site" evidence="13">
    <location>
        <position position="792"/>
    </location>
    <ligand>
        <name>substrate</name>
    </ligand>
</feature>
<dbReference type="GO" id="GO:0050242">
    <property type="term" value="F:pyruvate, phosphate dikinase activity"/>
    <property type="evidence" value="ECO:0007669"/>
    <property type="project" value="UniProtKB-UniRule"/>
</dbReference>
<dbReference type="InterPro" id="IPR040442">
    <property type="entry name" value="Pyrv_kinase-like_dom_sf"/>
</dbReference>
<comment type="caution">
    <text evidence="18">The sequence shown here is derived from an EMBL/GenBank/DDBJ whole genome shotgun (WGS) entry which is preliminary data.</text>
</comment>
<dbReference type="InterPro" id="IPR000121">
    <property type="entry name" value="PEP_util_C"/>
</dbReference>
<dbReference type="EC" id="2.7.9.1" evidence="3 11"/>
<feature type="binding site" evidence="13">
    <location>
        <position position="794"/>
    </location>
    <ligand>
        <name>substrate</name>
    </ligand>
</feature>
<feature type="domain" description="Pyruvate phosphate dikinase AMP/ATP-binding" evidence="16">
    <location>
        <begin position="65"/>
        <end position="303"/>
    </location>
</feature>
<dbReference type="Gene3D" id="3.50.30.10">
    <property type="entry name" value="Phosphohistidine domain"/>
    <property type="match status" value="1"/>
</dbReference>
<accession>A0A532UYQ3</accession>
<dbReference type="InterPro" id="IPR015813">
    <property type="entry name" value="Pyrv/PenolPyrv_kinase-like_dom"/>
</dbReference>
<dbReference type="SUPFAM" id="SSF56059">
    <property type="entry name" value="Glutathione synthetase ATP-binding domain-like"/>
    <property type="match status" value="1"/>
</dbReference>
<keyword evidence="5" id="KW-0808">Transferase</keyword>
<dbReference type="Gene3D" id="1.10.189.10">
    <property type="entry name" value="Pyruvate Phosphate Dikinase, domain 2"/>
    <property type="match status" value="1"/>
</dbReference>
<dbReference type="InterPro" id="IPR018274">
    <property type="entry name" value="PEP_util_AS"/>
</dbReference>
<dbReference type="SUPFAM" id="SSF52009">
    <property type="entry name" value="Phosphohistidine domain"/>
    <property type="match status" value="1"/>
</dbReference>
<evidence type="ECO:0000256" key="11">
    <source>
        <dbReference type="PIRNR" id="PIRNR000853"/>
    </source>
</evidence>
<dbReference type="PROSITE" id="PS00742">
    <property type="entry name" value="PEP_ENZYMES_2"/>
    <property type="match status" value="1"/>
</dbReference>
<evidence type="ECO:0000313" key="19">
    <source>
        <dbReference type="Proteomes" id="UP000317778"/>
    </source>
</evidence>
<feature type="binding site" evidence="13">
    <location>
        <position position="771"/>
    </location>
    <ligand>
        <name>substrate</name>
    </ligand>
</feature>
<evidence type="ECO:0000256" key="10">
    <source>
        <dbReference type="ARBA" id="ARBA00022842"/>
    </source>
</evidence>
<feature type="domain" description="Pyruvate phosphate dikinase AMP/ATP-binding" evidence="16">
    <location>
        <begin position="310"/>
        <end position="363"/>
    </location>
</feature>
<dbReference type="GO" id="GO:0016301">
    <property type="term" value="F:kinase activity"/>
    <property type="evidence" value="ECO:0007669"/>
    <property type="project" value="UniProtKB-UniRule"/>
</dbReference>
<evidence type="ECO:0000256" key="5">
    <source>
        <dbReference type="ARBA" id="ARBA00022679"/>
    </source>
</evidence>
<evidence type="ECO:0000259" key="15">
    <source>
        <dbReference type="Pfam" id="PF00391"/>
    </source>
</evidence>
<keyword evidence="6 14" id="KW-0479">Metal-binding</keyword>
<organism evidence="18 19">
    <name type="scientific">candidate division TA06 bacterium B3_TA06</name>
    <dbReference type="NCBI Taxonomy" id="2012487"/>
    <lineage>
        <taxon>Bacteria</taxon>
        <taxon>Bacteria division TA06</taxon>
    </lineage>
</organism>
<dbReference type="InterPro" id="IPR013815">
    <property type="entry name" value="ATP_grasp_subdomain_1"/>
</dbReference>
<evidence type="ECO:0000259" key="17">
    <source>
        <dbReference type="Pfam" id="PF02896"/>
    </source>
</evidence>
<dbReference type="GO" id="GO:0005524">
    <property type="term" value="F:ATP binding"/>
    <property type="evidence" value="ECO:0007669"/>
    <property type="project" value="UniProtKB-UniRule"/>
</dbReference>
<dbReference type="Pfam" id="PF00391">
    <property type="entry name" value="PEP-utilizers"/>
    <property type="match status" value="1"/>
</dbReference>
<dbReference type="Gene3D" id="3.30.470.20">
    <property type="entry name" value="ATP-grasp fold, B domain"/>
    <property type="match status" value="1"/>
</dbReference>
<feature type="binding site" evidence="13">
    <location>
        <position position="793"/>
    </location>
    <ligand>
        <name>substrate</name>
    </ligand>
</feature>
<proteinExistence type="inferred from homology"/>
<keyword evidence="8 18" id="KW-0418">Kinase</keyword>
<feature type="domain" description="PEP-utilising enzyme C-terminal" evidence="17">
    <location>
        <begin position="546"/>
        <end position="895"/>
    </location>
</feature>
<dbReference type="NCBIfam" id="NF004531">
    <property type="entry name" value="PRK05878.1"/>
    <property type="match status" value="1"/>
</dbReference>
<evidence type="ECO:0000256" key="7">
    <source>
        <dbReference type="ARBA" id="ARBA00022741"/>
    </source>
</evidence>
<dbReference type="Pfam" id="PF02896">
    <property type="entry name" value="PEP-utilizers_C"/>
    <property type="match status" value="1"/>
</dbReference>
<evidence type="ECO:0000256" key="1">
    <source>
        <dbReference type="ARBA" id="ARBA00001946"/>
    </source>
</evidence>
<dbReference type="PIRSF" id="PIRSF000853">
    <property type="entry name" value="PPDK"/>
    <property type="match status" value="1"/>
</dbReference>
<feature type="binding site" evidence="13">
    <location>
        <position position="644"/>
    </location>
    <ligand>
        <name>substrate</name>
    </ligand>
</feature>
<sequence length="919" mass="101999">MKFVYRFSAGKADGSARMRNILGGKGANLAEMSNLGIPVPPGFTISTALCMNYLRTNKYPEGLKGEVQKGLRHIEKLVGKHFGDAKNPLLVSVRSGARVSMPGMMDTVLNLGLSDTTVEGLAELTKNPRFAYDSYRRFMQTYGNVVMGVKPQSKEEHDPFEELIDKLKRRRKVKLDTQLGAEDWKELVVRFKAMIKERRGVSFPDDPHDQLWGSIQAVFGSWNNPRAIAYRNLNRIPDDWGTAVNVQAMVFGNMGADSGTGVAFTRNPATGERRFYGEYLENAQGEDVVAGLRTPKPIAQLAKEMPAVYRKLDKIQSKLERHYREMQDLEFTIERGKLWILQTRIGKRTGFAAVRIAVDMVEEGLIRKEEALLRIEPEQLNHLLQPVFDHAAEKKAVKEGRVLTKGLPAGPGAATGRVVFNAEDAEEWARKGEKVILARIETSPEDIRGMAAAAGILTQRGGMTSHAALVARQMGKVCVAGCGELAIDYHKRQMKVAGVTIKEGDFLSIDGTTGQVIAGEVTTRPSEVIQVLIEGSLKPGKSKVYARFDRLMEWSDDAARLQVHTNADRPEQARVARSFGAKGIGLCRTEHMFFEGTRINTVREIILAENEEDRRKGLAKLLPMQREDFVGIFREMDGLPVVIRTLDPPLHEFLPHDAKTIKELALELGVSPKKIKTKVQELHESNPMLGHRGCRLGITYPEVTEMQTRAIFEAACQVIKEGKKVMPEVMIPLVGNVAELRNQRAVVERTAKQVLAGQGVDLPYMIGTMIELPRAALTADEIATQADFFSFGTNDLTQTTLGFSRDDSVKFLRDYIEKGIFADDPFQTIDQQGVGSLIRTAIELGRRANPRLEVGICGEHGGDPRSIEFCHKLGLDYVSCSPYRIPIARLAAAQAAIKEKQINAPVKKTSKKTKSTSKK</sequence>
<comment type="cofactor">
    <cofactor evidence="1 11 14">
        <name>Mg(2+)</name>
        <dbReference type="ChEBI" id="CHEBI:18420"/>
    </cofactor>
</comment>
<comment type="catalytic activity">
    <reaction evidence="11">
        <text>pyruvate + phosphate + ATP = phosphoenolpyruvate + AMP + diphosphate + H(+)</text>
        <dbReference type="Rhea" id="RHEA:10756"/>
        <dbReference type="ChEBI" id="CHEBI:15361"/>
        <dbReference type="ChEBI" id="CHEBI:15378"/>
        <dbReference type="ChEBI" id="CHEBI:30616"/>
        <dbReference type="ChEBI" id="CHEBI:33019"/>
        <dbReference type="ChEBI" id="CHEBI:43474"/>
        <dbReference type="ChEBI" id="CHEBI:58702"/>
        <dbReference type="ChEBI" id="CHEBI:456215"/>
        <dbReference type="EC" id="2.7.9.1"/>
    </reaction>
</comment>
<keyword evidence="18" id="KW-0670">Pyruvate</keyword>
<evidence type="ECO:0000256" key="4">
    <source>
        <dbReference type="ARBA" id="ARBA00020138"/>
    </source>
</evidence>
<protein>
    <recommendedName>
        <fullName evidence="4 11">Pyruvate, phosphate dikinase</fullName>
        <ecNumber evidence="3 11">2.7.9.1</ecNumber>
    </recommendedName>
</protein>
<keyword evidence="10 14" id="KW-0460">Magnesium</keyword>
<dbReference type="GO" id="GO:0046872">
    <property type="term" value="F:metal ion binding"/>
    <property type="evidence" value="ECO:0007669"/>
    <property type="project" value="UniProtKB-UniRule"/>
</dbReference>
<keyword evidence="7" id="KW-0547">Nucleotide-binding</keyword>
<dbReference type="Proteomes" id="UP000317778">
    <property type="component" value="Unassembled WGS sequence"/>
</dbReference>
<feature type="active site" description="Proton donor" evidence="12">
    <location>
        <position position="857"/>
    </location>
</feature>
<dbReference type="InterPro" id="IPR010121">
    <property type="entry name" value="Pyruvate_phosphate_dikinase"/>
</dbReference>
<feature type="binding site" evidence="13">
    <location>
        <position position="795"/>
    </location>
    <ligand>
        <name>substrate</name>
    </ligand>
</feature>
<evidence type="ECO:0000256" key="14">
    <source>
        <dbReference type="PIRSR" id="PIRSR000853-3"/>
    </source>
</evidence>